<evidence type="ECO:0000313" key="2">
    <source>
        <dbReference type="Proteomes" id="UP001434883"/>
    </source>
</evidence>
<comment type="caution">
    <text evidence="1">The sequence shown here is derived from an EMBL/GenBank/DDBJ whole genome shotgun (WGS) entry which is preliminary data.</text>
</comment>
<protein>
    <submittedName>
        <fullName evidence="1">Uncharacterized protein</fullName>
    </submittedName>
</protein>
<feature type="non-terminal residue" evidence="1">
    <location>
        <position position="1"/>
    </location>
</feature>
<dbReference type="EMBL" id="JAHRIN010062309">
    <property type="protein sequence ID" value="MEQ2213551.1"/>
    <property type="molecule type" value="Genomic_DNA"/>
</dbReference>
<sequence length="116" mass="12608">RHRIHTESPPGALFGGDHDHIRCPRAIRQLSNAVAQTSLSAGSGQLLMELTIWCSTRCIRPISLSHRAVAPFSVVRGTEVCCRTVPTGTTSGLTKIAQDPVSTRAEQEMFPITTRT</sequence>
<gene>
    <name evidence="1" type="ORF">XENOCAPTIV_016808</name>
</gene>
<accession>A0ABV0S0A9</accession>
<keyword evidence="2" id="KW-1185">Reference proteome</keyword>
<name>A0ABV0S0A9_9TELE</name>
<reference evidence="1 2" key="1">
    <citation type="submission" date="2021-06" db="EMBL/GenBank/DDBJ databases">
        <authorList>
            <person name="Palmer J.M."/>
        </authorList>
    </citation>
    <scope>NUCLEOTIDE SEQUENCE [LARGE SCALE GENOMIC DNA]</scope>
    <source>
        <strain evidence="1 2">XC_2019</strain>
        <tissue evidence="1">Muscle</tissue>
    </source>
</reference>
<proteinExistence type="predicted"/>
<organism evidence="1 2">
    <name type="scientific">Xenoophorus captivus</name>
    <dbReference type="NCBI Taxonomy" id="1517983"/>
    <lineage>
        <taxon>Eukaryota</taxon>
        <taxon>Metazoa</taxon>
        <taxon>Chordata</taxon>
        <taxon>Craniata</taxon>
        <taxon>Vertebrata</taxon>
        <taxon>Euteleostomi</taxon>
        <taxon>Actinopterygii</taxon>
        <taxon>Neopterygii</taxon>
        <taxon>Teleostei</taxon>
        <taxon>Neoteleostei</taxon>
        <taxon>Acanthomorphata</taxon>
        <taxon>Ovalentaria</taxon>
        <taxon>Atherinomorphae</taxon>
        <taxon>Cyprinodontiformes</taxon>
        <taxon>Goodeidae</taxon>
        <taxon>Xenoophorus</taxon>
    </lineage>
</organism>
<dbReference type="Proteomes" id="UP001434883">
    <property type="component" value="Unassembled WGS sequence"/>
</dbReference>
<evidence type="ECO:0000313" key="1">
    <source>
        <dbReference type="EMBL" id="MEQ2213551.1"/>
    </source>
</evidence>